<dbReference type="InterPro" id="IPR001650">
    <property type="entry name" value="Helicase_C-like"/>
</dbReference>
<dbReference type="Proteomes" id="UP000008064">
    <property type="component" value="Unassembled WGS sequence"/>
</dbReference>
<dbReference type="PROSITE" id="PS51192">
    <property type="entry name" value="HELICASE_ATP_BIND_1"/>
    <property type="match status" value="1"/>
</dbReference>
<gene>
    <name evidence="11" type="ORF">SERLADRAFT_474546</name>
</gene>
<dbReference type="GO" id="GO:0005524">
    <property type="term" value="F:ATP binding"/>
    <property type="evidence" value="ECO:0007669"/>
    <property type="project" value="UniProtKB-UniRule"/>
</dbReference>
<dbReference type="EMBL" id="GL945438">
    <property type="protein sequence ID" value="EGO21732.1"/>
    <property type="molecule type" value="Genomic_DNA"/>
</dbReference>
<dbReference type="InterPro" id="IPR027417">
    <property type="entry name" value="P-loop_NTPase"/>
</dbReference>
<reference evidence="11" key="1">
    <citation type="submission" date="2011-04" db="EMBL/GenBank/DDBJ databases">
        <title>Evolution of plant cell wall degrading machinery underlies the functional diversity of forest fungi.</title>
        <authorList>
            <consortium name="US DOE Joint Genome Institute (JGI-PGF)"/>
            <person name="Eastwood D.C."/>
            <person name="Floudas D."/>
            <person name="Binder M."/>
            <person name="Majcherczyk A."/>
            <person name="Schneider P."/>
            <person name="Aerts A."/>
            <person name="Asiegbu F.O."/>
            <person name="Baker S.E."/>
            <person name="Barry K."/>
            <person name="Bendiksby M."/>
            <person name="Blumentritt M."/>
            <person name="Coutinho P.M."/>
            <person name="Cullen D."/>
            <person name="Cullen D."/>
            <person name="Gathman A."/>
            <person name="Goodell B."/>
            <person name="Henrissat B."/>
            <person name="Ihrmark K."/>
            <person name="Kauserud H."/>
            <person name="Kohler A."/>
            <person name="LaButti K."/>
            <person name="Lapidus A."/>
            <person name="Lavin J.L."/>
            <person name="Lee Y.-H."/>
            <person name="Lindquist E."/>
            <person name="Lilly W."/>
            <person name="Lucas S."/>
            <person name="Morin E."/>
            <person name="Murat C."/>
            <person name="Oguiza J.A."/>
            <person name="Park J."/>
            <person name="Pisabarro A.G."/>
            <person name="Riley R."/>
            <person name="Rosling A."/>
            <person name="Salamov A."/>
            <person name="Schmidt O."/>
            <person name="Schmutz J."/>
            <person name="Skrede I."/>
            <person name="Stenlid J."/>
            <person name="Wiebenga A."/>
            <person name="Xie X."/>
            <person name="Kues U."/>
            <person name="Hibbett D.S."/>
            <person name="Hoffmeister D."/>
            <person name="Hogberg N."/>
            <person name="Martin F."/>
            <person name="Grigoriev I.V."/>
            <person name="Watkinson S.C."/>
        </authorList>
    </citation>
    <scope>NUCLEOTIDE SEQUENCE</scope>
    <source>
        <strain evidence="11">S7.9</strain>
    </source>
</reference>
<dbReference type="PANTHER" id="PTHR24031">
    <property type="entry name" value="RNA HELICASE"/>
    <property type="match status" value="1"/>
</dbReference>
<evidence type="ECO:0000313" key="11">
    <source>
        <dbReference type="EMBL" id="EGO21732.1"/>
    </source>
</evidence>
<feature type="domain" description="Helicase ATP-binding" evidence="9">
    <location>
        <begin position="105"/>
        <end position="285"/>
    </location>
</feature>
<keyword evidence="5 7" id="KW-0694">RNA-binding</keyword>
<dbReference type="GO" id="GO:0003723">
    <property type="term" value="F:RNA binding"/>
    <property type="evidence" value="ECO:0007669"/>
    <property type="project" value="UniProtKB-UniRule"/>
</dbReference>
<dbReference type="PROSITE" id="PS00039">
    <property type="entry name" value="DEAD_ATP_HELICASE"/>
    <property type="match status" value="1"/>
</dbReference>
<name>F8P545_SERL9</name>
<evidence type="ECO:0000256" key="4">
    <source>
        <dbReference type="ARBA" id="ARBA00022840"/>
    </source>
</evidence>
<sequence>MQSWARFLYPHLKLNVARNSTRTHIRSMQVAASTTVGSKARRSATRPHPPQTAPNQTNGQGGQVDAMDTSRTHLSTMRFRDAPISNASKAGIKHEFLTDVQEATLKLGLSGIDLLVQAKTGTGKTVAFLLPAIERLEKQNLPQDKISILVISPTRELALQIEKEARDLIAHRQLCVQNAIGGTNINKEKSRIFSQRCDILVATPGRLIDHLQSNNLKPRLSNLQTLILDEADRLLDQGFKRDLETIFSFLPDRRHVPRQCMLYSATLSQEIKQIASLYLHSNHKFVSTLTEGETNTHKHAAQFYAIAPMSDIHPATISILLSDAAAHPGSSKTIIFCTTARATAFAAEVARQAGGSQMPQVFEIHSRMSQNARIKSADAFKSATSAVLFSSDVTARGMDFPGVTLVLQVGLPSSAEQYIHRLGRTARAGAGGRGILLLSPPETYFLAKREMSALPITPYTSTLSLDELRTVTNTVTTGLDPKIKGQTYAAWLGFYKSYCKPMKWSPAQLVIEANKYAREVLGWEGKLPPPLARRTVGMMGLKGVPGLNIVAKLED</sequence>
<feature type="domain" description="Helicase C-terminal" evidence="10">
    <location>
        <begin position="320"/>
        <end position="469"/>
    </location>
</feature>
<protein>
    <recommendedName>
        <fullName evidence="7">ATP-dependent RNA helicase</fullName>
        <ecNumber evidence="7">3.6.4.13</ecNumber>
    </recommendedName>
</protein>
<evidence type="ECO:0000256" key="2">
    <source>
        <dbReference type="ARBA" id="ARBA00022801"/>
    </source>
</evidence>
<dbReference type="InterPro" id="IPR011545">
    <property type="entry name" value="DEAD/DEAH_box_helicase_dom"/>
</dbReference>
<dbReference type="HOGENOM" id="CLU_003041_26_6_1"/>
<evidence type="ECO:0000256" key="7">
    <source>
        <dbReference type="RuleBase" id="RU365068"/>
    </source>
</evidence>
<comment type="domain">
    <text evidence="7">The Q motif is unique to and characteristic of the DEAD box family of RNA helicases and controls ATP binding and hydrolysis.</text>
</comment>
<dbReference type="RefSeq" id="XP_007321518.1">
    <property type="nucleotide sequence ID" value="XM_007321456.1"/>
</dbReference>
<dbReference type="AlphaFoldDB" id="F8P545"/>
<keyword evidence="1 6" id="KW-0547">Nucleotide-binding</keyword>
<dbReference type="SMART" id="SM00490">
    <property type="entry name" value="HELICc"/>
    <property type="match status" value="1"/>
</dbReference>
<dbReference type="Pfam" id="PF00270">
    <property type="entry name" value="DEAD"/>
    <property type="match status" value="1"/>
</dbReference>
<dbReference type="Gene3D" id="3.40.50.300">
    <property type="entry name" value="P-loop containing nucleotide triphosphate hydrolases"/>
    <property type="match status" value="2"/>
</dbReference>
<evidence type="ECO:0000256" key="1">
    <source>
        <dbReference type="ARBA" id="ARBA00022741"/>
    </source>
</evidence>
<evidence type="ECO:0000259" key="10">
    <source>
        <dbReference type="PROSITE" id="PS51194"/>
    </source>
</evidence>
<dbReference type="InterPro" id="IPR000629">
    <property type="entry name" value="RNA-helicase_DEAD-box_CS"/>
</dbReference>
<dbReference type="GO" id="GO:0003724">
    <property type="term" value="F:RNA helicase activity"/>
    <property type="evidence" value="ECO:0007669"/>
    <property type="project" value="UniProtKB-EC"/>
</dbReference>
<dbReference type="SMART" id="SM00487">
    <property type="entry name" value="DEXDc"/>
    <property type="match status" value="1"/>
</dbReference>
<feature type="region of interest" description="Disordered" evidence="8">
    <location>
        <begin position="25"/>
        <end position="66"/>
    </location>
</feature>
<dbReference type="CDD" id="cd18787">
    <property type="entry name" value="SF2_C_DEAD"/>
    <property type="match status" value="1"/>
</dbReference>
<keyword evidence="2 6" id="KW-0378">Hydrolase</keyword>
<evidence type="ECO:0000256" key="5">
    <source>
        <dbReference type="ARBA" id="ARBA00022884"/>
    </source>
</evidence>
<keyword evidence="4 6" id="KW-0067">ATP-binding</keyword>
<dbReference type="KEGG" id="sla:SERLADRAFT_474546"/>
<proteinExistence type="inferred from homology"/>
<organism>
    <name type="scientific">Serpula lacrymans var. lacrymans (strain S7.9)</name>
    <name type="common">Dry rot fungus</name>
    <dbReference type="NCBI Taxonomy" id="578457"/>
    <lineage>
        <taxon>Eukaryota</taxon>
        <taxon>Fungi</taxon>
        <taxon>Dikarya</taxon>
        <taxon>Basidiomycota</taxon>
        <taxon>Agaricomycotina</taxon>
        <taxon>Agaricomycetes</taxon>
        <taxon>Agaricomycetidae</taxon>
        <taxon>Boletales</taxon>
        <taxon>Coniophorineae</taxon>
        <taxon>Serpulaceae</taxon>
        <taxon>Serpula</taxon>
    </lineage>
</organism>
<dbReference type="EC" id="3.6.4.13" evidence="7"/>
<evidence type="ECO:0000256" key="8">
    <source>
        <dbReference type="SAM" id="MobiDB-lite"/>
    </source>
</evidence>
<evidence type="ECO:0000256" key="6">
    <source>
        <dbReference type="RuleBase" id="RU000492"/>
    </source>
</evidence>
<comment type="function">
    <text evidence="7">RNA helicase.</text>
</comment>
<dbReference type="InterPro" id="IPR014001">
    <property type="entry name" value="Helicase_ATP-bd"/>
</dbReference>
<dbReference type="OrthoDB" id="193716at2759"/>
<dbReference type="PROSITE" id="PS51194">
    <property type="entry name" value="HELICASE_CTER"/>
    <property type="match status" value="1"/>
</dbReference>
<evidence type="ECO:0000259" key="9">
    <source>
        <dbReference type="PROSITE" id="PS51192"/>
    </source>
</evidence>
<dbReference type="SUPFAM" id="SSF52540">
    <property type="entry name" value="P-loop containing nucleoside triphosphate hydrolases"/>
    <property type="match status" value="2"/>
</dbReference>
<keyword evidence="3 6" id="KW-0347">Helicase</keyword>
<dbReference type="GO" id="GO:0016787">
    <property type="term" value="F:hydrolase activity"/>
    <property type="evidence" value="ECO:0007669"/>
    <property type="project" value="UniProtKB-KW"/>
</dbReference>
<dbReference type="Pfam" id="PF00271">
    <property type="entry name" value="Helicase_C"/>
    <property type="match status" value="1"/>
</dbReference>
<comment type="similarity">
    <text evidence="6">Belongs to the DEAD box helicase family.</text>
</comment>
<comment type="catalytic activity">
    <reaction evidence="7">
        <text>ATP + H2O = ADP + phosphate + H(+)</text>
        <dbReference type="Rhea" id="RHEA:13065"/>
        <dbReference type="ChEBI" id="CHEBI:15377"/>
        <dbReference type="ChEBI" id="CHEBI:15378"/>
        <dbReference type="ChEBI" id="CHEBI:30616"/>
        <dbReference type="ChEBI" id="CHEBI:43474"/>
        <dbReference type="ChEBI" id="CHEBI:456216"/>
        <dbReference type="EC" id="3.6.4.13"/>
    </reaction>
</comment>
<accession>F8P545</accession>
<evidence type="ECO:0000256" key="3">
    <source>
        <dbReference type="ARBA" id="ARBA00022806"/>
    </source>
</evidence>
<dbReference type="GeneID" id="18820495"/>